<feature type="compositionally biased region" description="Low complexity" evidence="1">
    <location>
        <begin position="542"/>
        <end position="561"/>
    </location>
</feature>
<organism evidence="3 4">
    <name type="scientific">Cryoendolithus antarcticus</name>
    <dbReference type="NCBI Taxonomy" id="1507870"/>
    <lineage>
        <taxon>Eukaryota</taxon>
        <taxon>Fungi</taxon>
        <taxon>Dikarya</taxon>
        <taxon>Ascomycota</taxon>
        <taxon>Pezizomycotina</taxon>
        <taxon>Dothideomycetes</taxon>
        <taxon>Dothideomycetidae</taxon>
        <taxon>Cladosporiales</taxon>
        <taxon>Cladosporiaceae</taxon>
        <taxon>Cryoendolithus</taxon>
    </lineage>
</organism>
<feature type="compositionally biased region" description="Basic and acidic residues" evidence="1">
    <location>
        <begin position="1"/>
        <end position="10"/>
    </location>
</feature>
<accession>A0A1V8SYX4</accession>
<dbReference type="InterPro" id="IPR052895">
    <property type="entry name" value="HetReg/Transcr_Mod"/>
</dbReference>
<dbReference type="Proteomes" id="UP000192596">
    <property type="component" value="Unassembled WGS sequence"/>
</dbReference>
<proteinExistence type="predicted"/>
<evidence type="ECO:0000313" key="3">
    <source>
        <dbReference type="EMBL" id="OQO04279.1"/>
    </source>
</evidence>
<feature type="compositionally biased region" description="Polar residues" evidence="1">
    <location>
        <begin position="515"/>
        <end position="533"/>
    </location>
</feature>
<feature type="region of interest" description="Disordered" evidence="1">
    <location>
        <begin position="502"/>
        <end position="570"/>
    </location>
</feature>
<protein>
    <recommendedName>
        <fullName evidence="2">Heterokaryon incompatibility domain-containing protein</fullName>
    </recommendedName>
</protein>
<evidence type="ECO:0000259" key="2">
    <source>
        <dbReference type="Pfam" id="PF06985"/>
    </source>
</evidence>
<dbReference type="AlphaFoldDB" id="A0A1V8SYX4"/>
<dbReference type="PANTHER" id="PTHR24148">
    <property type="entry name" value="ANKYRIN REPEAT DOMAIN-CONTAINING PROTEIN 39 HOMOLOG-RELATED"/>
    <property type="match status" value="1"/>
</dbReference>
<evidence type="ECO:0000256" key="1">
    <source>
        <dbReference type="SAM" id="MobiDB-lite"/>
    </source>
</evidence>
<feature type="region of interest" description="Disordered" evidence="1">
    <location>
        <begin position="1"/>
        <end position="33"/>
    </location>
</feature>
<feature type="domain" description="Heterokaryon incompatibility" evidence="2">
    <location>
        <begin position="95"/>
        <end position="263"/>
    </location>
</feature>
<keyword evidence="4" id="KW-1185">Reference proteome</keyword>
<dbReference type="Pfam" id="PF26639">
    <property type="entry name" value="Het-6_barrel"/>
    <property type="match status" value="1"/>
</dbReference>
<dbReference type="InterPro" id="IPR010730">
    <property type="entry name" value="HET"/>
</dbReference>
<reference evidence="4" key="1">
    <citation type="submission" date="2017-03" db="EMBL/GenBank/DDBJ databases">
        <title>Genomes of endolithic fungi from Antarctica.</title>
        <authorList>
            <person name="Coleine C."/>
            <person name="Masonjones S."/>
            <person name="Stajich J.E."/>
        </authorList>
    </citation>
    <scope>NUCLEOTIDE SEQUENCE [LARGE SCALE GENOMIC DNA]</scope>
    <source>
        <strain evidence="4">CCFEE 5527</strain>
    </source>
</reference>
<evidence type="ECO:0000313" key="4">
    <source>
        <dbReference type="Proteomes" id="UP000192596"/>
    </source>
</evidence>
<sequence>MADDRAKAEIWPRPTIPRRPATAGPGREDQHAPRLAGWKQAIAAVQEKNKKMYRYSALPKDTARLVFLKKKEPHDNDIFVELLQIPFNELDEHDYVALSYHWGRGEVEKPIYLHDLSVIRDGTAGSGPKLGQLVDNLQQLLRNQFWVKLNLYNALLNIRNECAWNQNLKIWVDAVCIDQGNADEKEEQMARMSEIYSKAAKVLIWLGGGNDASKEAIRFLRDDLSDLDEVRALVLDRGKAESWGNLVYLMQSSWFSRRWIIQELAFARDAIVYCGNDCLHWDDLRDGISLFAENFDSVRSLLGSEHKAITAIELMKANSLIDTINNIFKTQSAVTGTEREPLQGLEYLVSTLSAYDTADPRDTINAFRNISKETYRSLTTDYTHTWHTENPPPSLDYKSSLLEVYAGFVRWVYTSTRCIDIICRRWAIPERSPEHAPAGYVFSKLPSWIQTVDYFVLKDKSMGSRRHGNCFVGMPGKSPYNACHNIVANVHFGTEMPPPPLTISSSPIEEPDTEAGTNAANGTGRLTSDSLGVSQHVRRRAASASQVPSVRVSPPSYLVPPEGTPVKRKRHDTLQDHGDDFAQVDTPLPSSKRAKQSALHIDLSNVAAREHDVTRSSARRKGSALLSPIRPPSPAWSDVAGDVSSVQSLVQDNNACVHIEGLRIGEVTWVVGPTTNGVVPESALRRLFGRGVDLDAENVSDRVWRSLIAERGSHGEHSPVLSHKSCMWVIANNSAEGYIYTKELLQNDPPPPEPVKQYLKRVQEVIWDRCCIEVRHEGPPLRAGKDLYGFAPSKAQKGDILCVLFGCTVPCLLRKCKDLEGVYRLVGETYVYGLMDGEAISSRAKKRLERDRTYFKIV</sequence>
<dbReference type="InParanoid" id="A0A1V8SYX4"/>
<dbReference type="EMBL" id="NAJO01000022">
    <property type="protein sequence ID" value="OQO04279.1"/>
    <property type="molecule type" value="Genomic_DNA"/>
</dbReference>
<dbReference type="Pfam" id="PF06985">
    <property type="entry name" value="HET"/>
    <property type="match status" value="1"/>
</dbReference>
<name>A0A1V8SYX4_9PEZI</name>
<dbReference type="OrthoDB" id="3477286at2759"/>
<gene>
    <name evidence="3" type="ORF">B0A48_10890</name>
</gene>
<dbReference type="STRING" id="1507870.A0A1V8SYX4"/>
<comment type="caution">
    <text evidence="3">The sequence shown here is derived from an EMBL/GenBank/DDBJ whole genome shotgun (WGS) entry which is preliminary data.</text>
</comment>
<dbReference type="PANTHER" id="PTHR24148:SF64">
    <property type="entry name" value="HETEROKARYON INCOMPATIBILITY DOMAIN-CONTAINING PROTEIN"/>
    <property type="match status" value="1"/>
</dbReference>